<dbReference type="InterPro" id="IPR012135">
    <property type="entry name" value="Dihydroorotate_DH_1_2"/>
</dbReference>
<comment type="pathway">
    <text evidence="2">Pyrimidine metabolism; UMP biosynthesis via de novo pathway.</text>
</comment>
<evidence type="ECO:0000313" key="10">
    <source>
        <dbReference type="Proteomes" id="UP000326924"/>
    </source>
</evidence>
<evidence type="ECO:0000256" key="1">
    <source>
        <dbReference type="ARBA" id="ARBA00001917"/>
    </source>
</evidence>
<keyword evidence="6" id="KW-0560">Oxidoreductase</keyword>
<dbReference type="Gene3D" id="3.20.20.70">
    <property type="entry name" value="Aldolase class I"/>
    <property type="match status" value="1"/>
</dbReference>
<name>A0A5J5EFW0_9PEZI</name>
<dbReference type="SUPFAM" id="SSF51395">
    <property type="entry name" value="FMN-linked oxidoreductases"/>
    <property type="match status" value="1"/>
</dbReference>
<feature type="domain" description="Dihydroorotate dehydrogenase catalytic" evidence="8">
    <location>
        <begin position="24"/>
        <end position="299"/>
    </location>
</feature>
<comment type="caution">
    <text evidence="9">The sequence shown here is derived from an EMBL/GenBank/DDBJ whole genome shotgun (WGS) entry which is preliminary data.</text>
</comment>
<keyword evidence="10" id="KW-1185">Reference proteome</keyword>
<dbReference type="EMBL" id="VXIS01000393">
    <property type="protein sequence ID" value="KAA8893879.1"/>
    <property type="molecule type" value="Genomic_DNA"/>
</dbReference>
<evidence type="ECO:0000256" key="2">
    <source>
        <dbReference type="ARBA" id="ARBA00004725"/>
    </source>
</evidence>
<sequence length="302" mass="31671">MPPRIRLTPPLLNSATPWATTHSELSALYACAHTGAVTTRTTLLHGFEHDARVHQHTFLPEGSSLNTYGYSPYALEYYLRGVRQIVSGAAQKKPFIISITGTPTEVSESVSRISAFAAEEEEGRDVWIELNLSCPNIPSKPPPAYDHAELCSYLQRLPPTATLPIGLKTPPYTYAAQFTALVSAIRKHAAEKIAFVTATNTLGSSLHLSDATAPTPTLPGSGIGGLAGAAIHCLSLGNVNTLRRELDNAGLRDVTVIGVGGVSDAAGMRRMLAAGAVAVGVGTAFGREGVGIFASVLGGVSE</sequence>
<evidence type="ECO:0000256" key="4">
    <source>
        <dbReference type="ARBA" id="ARBA00022643"/>
    </source>
</evidence>
<dbReference type="AlphaFoldDB" id="A0A5J5EFW0"/>
<evidence type="ECO:0000256" key="6">
    <source>
        <dbReference type="ARBA" id="ARBA00023002"/>
    </source>
</evidence>
<organism evidence="9 10">
    <name type="scientific">Sphaerosporella brunnea</name>
    <dbReference type="NCBI Taxonomy" id="1250544"/>
    <lineage>
        <taxon>Eukaryota</taxon>
        <taxon>Fungi</taxon>
        <taxon>Dikarya</taxon>
        <taxon>Ascomycota</taxon>
        <taxon>Pezizomycotina</taxon>
        <taxon>Pezizomycetes</taxon>
        <taxon>Pezizales</taxon>
        <taxon>Pyronemataceae</taxon>
        <taxon>Sphaerosporella</taxon>
    </lineage>
</organism>
<dbReference type="InterPro" id="IPR005720">
    <property type="entry name" value="Dihydroorotate_DH_cat"/>
</dbReference>
<dbReference type="PANTHER" id="PTHR48109:SF1">
    <property type="entry name" value="DIHYDROOROTATE DEHYDROGENASE (FUMARATE)"/>
    <property type="match status" value="1"/>
</dbReference>
<evidence type="ECO:0000256" key="3">
    <source>
        <dbReference type="ARBA" id="ARBA00022630"/>
    </source>
</evidence>
<dbReference type="InParanoid" id="A0A5J5EFW0"/>
<dbReference type="PANTHER" id="PTHR48109">
    <property type="entry name" value="DIHYDROOROTATE DEHYDROGENASE (QUINONE), MITOCHONDRIAL-RELATED"/>
    <property type="match status" value="1"/>
</dbReference>
<dbReference type="Pfam" id="PF01180">
    <property type="entry name" value="DHO_dh"/>
    <property type="match status" value="1"/>
</dbReference>
<accession>A0A5J5EFW0</accession>
<dbReference type="InterPro" id="IPR013785">
    <property type="entry name" value="Aldolase_TIM"/>
</dbReference>
<comment type="cofactor">
    <cofactor evidence="1">
        <name>FMN</name>
        <dbReference type="ChEBI" id="CHEBI:58210"/>
    </cofactor>
</comment>
<dbReference type="GO" id="GO:0005737">
    <property type="term" value="C:cytoplasm"/>
    <property type="evidence" value="ECO:0007669"/>
    <property type="project" value="InterPro"/>
</dbReference>
<dbReference type="FunCoup" id="A0A5J5EFW0">
    <property type="interactions" value="725"/>
</dbReference>
<gene>
    <name evidence="9" type="ORF">FN846DRAFT_787292</name>
</gene>
<dbReference type="InterPro" id="IPR023359">
    <property type="entry name" value="Dihydro_DH_chainA_dom2"/>
</dbReference>
<evidence type="ECO:0000256" key="5">
    <source>
        <dbReference type="ARBA" id="ARBA00022975"/>
    </source>
</evidence>
<dbReference type="Proteomes" id="UP000326924">
    <property type="component" value="Unassembled WGS sequence"/>
</dbReference>
<evidence type="ECO:0000313" key="9">
    <source>
        <dbReference type="EMBL" id="KAA8893879.1"/>
    </source>
</evidence>
<proteinExistence type="predicted"/>
<dbReference type="UniPathway" id="UPA00070"/>
<keyword evidence="5" id="KW-0665">Pyrimidine biosynthesis</keyword>
<keyword evidence="4" id="KW-0288">FMN</keyword>
<dbReference type="PIRSF" id="PIRSF000164">
    <property type="entry name" value="DHO_oxidase"/>
    <property type="match status" value="1"/>
</dbReference>
<evidence type="ECO:0000259" key="8">
    <source>
        <dbReference type="Pfam" id="PF01180"/>
    </source>
</evidence>
<dbReference type="GO" id="GO:0004152">
    <property type="term" value="F:dihydroorotate dehydrogenase activity"/>
    <property type="evidence" value="ECO:0007669"/>
    <property type="project" value="InterPro"/>
</dbReference>
<reference evidence="9 10" key="1">
    <citation type="submission" date="2019-09" db="EMBL/GenBank/DDBJ databases">
        <title>Draft genome of the ectomycorrhizal ascomycete Sphaerosporella brunnea.</title>
        <authorList>
            <consortium name="DOE Joint Genome Institute"/>
            <person name="Benucci G.M."/>
            <person name="Marozzi G."/>
            <person name="Antonielli L."/>
            <person name="Sanchez S."/>
            <person name="Marco P."/>
            <person name="Wang X."/>
            <person name="Falini L.B."/>
            <person name="Barry K."/>
            <person name="Haridas S."/>
            <person name="Lipzen A."/>
            <person name="Labutti K."/>
            <person name="Grigoriev I.V."/>
            <person name="Murat C."/>
            <person name="Martin F."/>
            <person name="Albertini E."/>
            <person name="Donnini D."/>
            <person name="Bonito G."/>
        </authorList>
    </citation>
    <scope>NUCLEOTIDE SEQUENCE [LARGE SCALE GENOMIC DNA]</scope>
    <source>
        <strain evidence="9 10">Sb_GMNB300</strain>
    </source>
</reference>
<evidence type="ECO:0000256" key="7">
    <source>
        <dbReference type="ARBA" id="ARBA00031623"/>
    </source>
</evidence>
<dbReference type="OrthoDB" id="14784at2759"/>
<dbReference type="Gene3D" id="2.30.26.10">
    <property type="entry name" value="Dihydroorotate Dehydrogenase A, chain A, domain 2"/>
    <property type="match status" value="1"/>
</dbReference>
<protein>
    <recommendedName>
        <fullName evidence="7">Dihydroorotate oxidase</fullName>
    </recommendedName>
</protein>
<dbReference type="GO" id="GO:0006207">
    <property type="term" value="P:'de novo' pyrimidine nucleobase biosynthetic process"/>
    <property type="evidence" value="ECO:0007669"/>
    <property type="project" value="TreeGrafter"/>
</dbReference>
<dbReference type="InterPro" id="IPR050074">
    <property type="entry name" value="DHO_dehydrogenase"/>
</dbReference>
<keyword evidence="3" id="KW-0285">Flavoprotein</keyword>
<dbReference type="GO" id="GO:0044205">
    <property type="term" value="P:'de novo' UMP biosynthetic process"/>
    <property type="evidence" value="ECO:0007669"/>
    <property type="project" value="UniProtKB-UniPathway"/>
</dbReference>